<gene>
    <name evidence="3" type="ORF">GCM10023203_24650</name>
</gene>
<evidence type="ECO:0000256" key="1">
    <source>
        <dbReference type="ARBA" id="ARBA00008791"/>
    </source>
</evidence>
<sequence>MRCVVAAWPRSVRRTLRPVTILVAVTDDGPGTAALEEAVREGARRDTGVVALNLRAGPLEPPDAPGVTVVDRLLGVEDGDAVLERLEADADIDLLVIGVRRRSPVGKALLGDVAQRLLLEAAVPVLAVKES</sequence>
<comment type="caution">
    <text evidence="3">The sequence shown here is derived from an EMBL/GenBank/DDBJ whole genome shotgun (WGS) entry which is preliminary data.</text>
</comment>
<feature type="domain" description="UspA" evidence="2">
    <location>
        <begin position="64"/>
        <end position="129"/>
    </location>
</feature>
<dbReference type="CDD" id="cd00293">
    <property type="entry name" value="USP-like"/>
    <property type="match status" value="1"/>
</dbReference>
<name>A0ABP9EDS0_9PSEU</name>
<evidence type="ECO:0000259" key="2">
    <source>
        <dbReference type="Pfam" id="PF00582"/>
    </source>
</evidence>
<keyword evidence="4" id="KW-1185">Reference proteome</keyword>
<protein>
    <recommendedName>
        <fullName evidence="2">UspA domain-containing protein</fullName>
    </recommendedName>
</protein>
<dbReference type="Pfam" id="PF00582">
    <property type="entry name" value="Usp"/>
    <property type="match status" value="1"/>
</dbReference>
<proteinExistence type="inferred from homology"/>
<dbReference type="InterPro" id="IPR006016">
    <property type="entry name" value="UspA"/>
</dbReference>
<dbReference type="InterPro" id="IPR006015">
    <property type="entry name" value="Universal_stress_UspA"/>
</dbReference>
<dbReference type="EMBL" id="BAABHQ010000005">
    <property type="protein sequence ID" value="GAA4873810.1"/>
    <property type="molecule type" value="Genomic_DNA"/>
</dbReference>
<evidence type="ECO:0000313" key="4">
    <source>
        <dbReference type="Proteomes" id="UP001500457"/>
    </source>
</evidence>
<dbReference type="Gene3D" id="3.40.50.12370">
    <property type="match status" value="1"/>
</dbReference>
<organism evidence="3 4">
    <name type="scientific">Actinomycetospora straminea</name>
    <dbReference type="NCBI Taxonomy" id="663607"/>
    <lineage>
        <taxon>Bacteria</taxon>
        <taxon>Bacillati</taxon>
        <taxon>Actinomycetota</taxon>
        <taxon>Actinomycetes</taxon>
        <taxon>Pseudonocardiales</taxon>
        <taxon>Pseudonocardiaceae</taxon>
        <taxon>Actinomycetospora</taxon>
    </lineage>
</organism>
<evidence type="ECO:0000313" key="3">
    <source>
        <dbReference type="EMBL" id="GAA4873810.1"/>
    </source>
</evidence>
<dbReference type="Proteomes" id="UP001500457">
    <property type="component" value="Unassembled WGS sequence"/>
</dbReference>
<dbReference type="SUPFAM" id="SSF52402">
    <property type="entry name" value="Adenine nucleotide alpha hydrolases-like"/>
    <property type="match status" value="1"/>
</dbReference>
<dbReference type="PRINTS" id="PR01438">
    <property type="entry name" value="UNVRSLSTRESS"/>
</dbReference>
<comment type="similarity">
    <text evidence="1">Belongs to the universal stress protein A family.</text>
</comment>
<accession>A0ABP9EDS0</accession>
<reference evidence="4" key="1">
    <citation type="journal article" date="2019" name="Int. J. Syst. Evol. Microbiol.">
        <title>The Global Catalogue of Microorganisms (GCM) 10K type strain sequencing project: providing services to taxonomists for standard genome sequencing and annotation.</title>
        <authorList>
            <consortium name="The Broad Institute Genomics Platform"/>
            <consortium name="The Broad Institute Genome Sequencing Center for Infectious Disease"/>
            <person name="Wu L."/>
            <person name="Ma J."/>
        </authorList>
    </citation>
    <scope>NUCLEOTIDE SEQUENCE [LARGE SCALE GENOMIC DNA]</scope>
    <source>
        <strain evidence="4">JCM 17983</strain>
    </source>
</reference>